<evidence type="ECO:0000256" key="1">
    <source>
        <dbReference type="SAM" id="SignalP"/>
    </source>
</evidence>
<organism evidence="2 3">
    <name type="scientific">Methylobacterium persicinum</name>
    <dbReference type="NCBI Taxonomy" id="374426"/>
    <lineage>
        <taxon>Bacteria</taxon>
        <taxon>Pseudomonadati</taxon>
        <taxon>Pseudomonadota</taxon>
        <taxon>Alphaproteobacteria</taxon>
        <taxon>Hyphomicrobiales</taxon>
        <taxon>Methylobacteriaceae</taxon>
        <taxon>Methylobacterium</taxon>
    </lineage>
</organism>
<sequence>MRRLVPIALVLLLPGVATATEREAQRQICAKDLPEGAHLSALPACAETPPRKADGHGFRDLGNGVSVRIGGRVGAEYGVSR</sequence>
<keyword evidence="3" id="KW-1185">Reference proteome</keyword>
<proteinExistence type="predicted"/>
<reference evidence="2 3" key="1">
    <citation type="submission" date="2023-07" db="EMBL/GenBank/DDBJ databases">
        <title>Genomic Encyclopedia of Type Strains, Phase IV (KMG-IV): sequencing the most valuable type-strain genomes for metagenomic binning, comparative biology and taxonomic classification.</title>
        <authorList>
            <person name="Goeker M."/>
        </authorList>
    </citation>
    <scope>NUCLEOTIDE SEQUENCE [LARGE SCALE GENOMIC DNA]</scope>
    <source>
        <strain evidence="2 3">DSM 19562</strain>
    </source>
</reference>
<evidence type="ECO:0000313" key="3">
    <source>
        <dbReference type="Proteomes" id="UP001236369"/>
    </source>
</evidence>
<dbReference type="Proteomes" id="UP001236369">
    <property type="component" value="Unassembled WGS sequence"/>
</dbReference>
<dbReference type="EMBL" id="JAUSVV010000002">
    <property type="protein sequence ID" value="MDQ0442081.1"/>
    <property type="molecule type" value="Genomic_DNA"/>
</dbReference>
<feature type="signal peptide" evidence="1">
    <location>
        <begin position="1"/>
        <end position="19"/>
    </location>
</feature>
<evidence type="ECO:0008006" key="4">
    <source>
        <dbReference type="Google" id="ProtNLM"/>
    </source>
</evidence>
<gene>
    <name evidence="2" type="ORF">QO016_001564</name>
</gene>
<evidence type="ECO:0000313" key="2">
    <source>
        <dbReference type="EMBL" id="MDQ0442081.1"/>
    </source>
</evidence>
<name>A0ABU0HIC6_9HYPH</name>
<feature type="chain" id="PRO_5045723992" description="Porin" evidence="1">
    <location>
        <begin position="20"/>
        <end position="81"/>
    </location>
</feature>
<dbReference type="RefSeq" id="WP_238249647.1">
    <property type="nucleotide sequence ID" value="NZ_BPQX01000033.1"/>
</dbReference>
<keyword evidence="1" id="KW-0732">Signal</keyword>
<comment type="caution">
    <text evidence="2">The sequence shown here is derived from an EMBL/GenBank/DDBJ whole genome shotgun (WGS) entry which is preliminary data.</text>
</comment>
<protein>
    <recommendedName>
        <fullName evidence="4">Porin</fullName>
    </recommendedName>
</protein>
<accession>A0ABU0HIC6</accession>